<proteinExistence type="predicted"/>
<reference evidence="1" key="1">
    <citation type="submission" date="2021-07" db="EMBL/GenBank/DDBJ databases">
        <title>Aureisphaera sp. CAU 1614 isolated from sea sediment.</title>
        <authorList>
            <person name="Kim W."/>
        </authorList>
    </citation>
    <scope>NUCLEOTIDE SEQUENCE</scope>
    <source>
        <strain evidence="1">CAU 1614</strain>
    </source>
</reference>
<evidence type="ECO:0000313" key="2">
    <source>
        <dbReference type="Proteomes" id="UP001138686"/>
    </source>
</evidence>
<evidence type="ECO:0000313" key="1">
    <source>
        <dbReference type="EMBL" id="MBW2937389.1"/>
    </source>
</evidence>
<gene>
    <name evidence="1" type="ORF">KXJ69_04690</name>
</gene>
<sequence length="312" mass="36658">MQRKFITYSLLFFIPVLVGFLAVEWLTISIPSHFSVNKKYIEKSGDSIETLILGTSHLMNAVNPEWMESPTLNLASGNQFLDTDLKLYNGIREKFPSVKNVVLEISYSHFEIAPNGKDFWKNSLYYKYYDVNCFERTAYFKDRLVYLSNPSFFSERIEEYYIDKKNIPSFNEYGFNSNDGYGQFTKQNYNKVKIDTIKRFRINIEPNLNLFETNVATLFKLLDSLKKQNKNVVISATPMYLTFLKKRNPEILNRRDSIFNVIQKKYPEVKFLTAETDTIHYSLKNFWNHSHLNPSGATIFTRQLESVLQSFK</sequence>
<comment type="caution">
    <text evidence="1">The sequence shown here is derived from an EMBL/GenBank/DDBJ whole genome shotgun (WGS) entry which is preliminary data.</text>
</comment>
<accession>A0A9X1FMU7</accession>
<dbReference type="AlphaFoldDB" id="A0A9X1FMU7"/>
<dbReference type="RefSeq" id="WP_219051819.1">
    <property type="nucleotide sequence ID" value="NZ_JAHWDP010000002.1"/>
</dbReference>
<organism evidence="1 2">
    <name type="scientific">Halomarinibacterium sedimenti</name>
    <dbReference type="NCBI Taxonomy" id="2857106"/>
    <lineage>
        <taxon>Bacteria</taxon>
        <taxon>Pseudomonadati</taxon>
        <taxon>Bacteroidota</taxon>
        <taxon>Flavobacteriia</taxon>
        <taxon>Flavobacteriales</taxon>
        <taxon>Flavobacteriaceae</taxon>
        <taxon>Halomarinibacterium</taxon>
    </lineage>
</organism>
<dbReference type="Proteomes" id="UP001138686">
    <property type="component" value="Unassembled WGS sequence"/>
</dbReference>
<keyword evidence="2" id="KW-1185">Reference proteome</keyword>
<protein>
    <submittedName>
        <fullName evidence="1">Uncharacterized protein</fullName>
    </submittedName>
</protein>
<dbReference type="EMBL" id="JAHWDP010000002">
    <property type="protein sequence ID" value="MBW2937389.1"/>
    <property type="molecule type" value="Genomic_DNA"/>
</dbReference>
<name>A0A9X1FMU7_9FLAO</name>